<evidence type="ECO:0000313" key="5">
    <source>
        <dbReference type="EMBL" id="ETO04322.1"/>
    </source>
</evidence>
<comment type="similarity">
    <text evidence="4">Belongs to the adenylate kinase family.</text>
</comment>
<protein>
    <recommendedName>
        <fullName evidence="7">Adenylate kinase</fullName>
    </recommendedName>
</protein>
<dbReference type="Gene3D" id="3.40.50.300">
    <property type="entry name" value="P-loop containing nucleotide triphosphate hydrolases"/>
    <property type="match status" value="1"/>
</dbReference>
<keyword evidence="2" id="KW-0547">Nucleotide-binding</keyword>
<dbReference type="GO" id="GO:0019205">
    <property type="term" value="F:nucleobase-containing compound kinase activity"/>
    <property type="evidence" value="ECO:0007669"/>
    <property type="project" value="InterPro"/>
</dbReference>
<gene>
    <name evidence="5" type="ORF">RFI_33074</name>
</gene>
<evidence type="ECO:0000313" key="6">
    <source>
        <dbReference type="Proteomes" id="UP000023152"/>
    </source>
</evidence>
<dbReference type="Pfam" id="PF00406">
    <property type="entry name" value="ADK"/>
    <property type="match status" value="1"/>
</dbReference>
<dbReference type="GO" id="GO:0006139">
    <property type="term" value="P:nucleobase-containing compound metabolic process"/>
    <property type="evidence" value="ECO:0007669"/>
    <property type="project" value="InterPro"/>
</dbReference>
<accession>X6LT91</accession>
<dbReference type="EMBL" id="ASPP01029503">
    <property type="protein sequence ID" value="ETO04322.1"/>
    <property type="molecule type" value="Genomic_DNA"/>
</dbReference>
<evidence type="ECO:0000256" key="4">
    <source>
        <dbReference type="RuleBase" id="RU003330"/>
    </source>
</evidence>
<dbReference type="InterPro" id="IPR000850">
    <property type="entry name" value="Adenylat/UMP-CMP_kin"/>
</dbReference>
<evidence type="ECO:0008006" key="7">
    <source>
        <dbReference type="Google" id="ProtNLM"/>
    </source>
</evidence>
<dbReference type="AlphaFoldDB" id="X6LT91"/>
<dbReference type="InterPro" id="IPR027417">
    <property type="entry name" value="P-loop_NTPase"/>
</dbReference>
<dbReference type="SUPFAM" id="SSF52540">
    <property type="entry name" value="P-loop containing nucleoside triphosphate hydrolases"/>
    <property type="match status" value="1"/>
</dbReference>
<dbReference type="OrthoDB" id="442176at2759"/>
<evidence type="ECO:0000256" key="1">
    <source>
        <dbReference type="ARBA" id="ARBA00022679"/>
    </source>
</evidence>
<name>X6LT91_RETFI</name>
<comment type="caution">
    <text evidence="5">The sequence shown here is derived from an EMBL/GenBank/DDBJ whole genome shotgun (WGS) entry which is preliminary data.</text>
</comment>
<sequence length="94" mass="10925">MTDIAEVPFLLYFKCTEAQMEERILGRAKSSAVVRADDNIETIKKRFEGFNKETMPIIELFQKQHTCHTIDAGRKIDNIYADVRVLFESLTKKK</sequence>
<organism evidence="5 6">
    <name type="scientific">Reticulomyxa filosa</name>
    <dbReference type="NCBI Taxonomy" id="46433"/>
    <lineage>
        <taxon>Eukaryota</taxon>
        <taxon>Sar</taxon>
        <taxon>Rhizaria</taxon>
        <taxon>Retaria</taxon>
        <taxon>Foraminifera</taxon>
        <taxon>Monothalamids</taxon>
        <taxon>Reticulomyxidae</taxon>
        <taxon>Reticulomyxa</taxon>
    </lineage>
</organism>
<evidence type="ECO:0000256" key="3">
    <source>
        <dbReference type="ARBA" id="ARBA00022777"/>
    </source>
</evidence>
<dbReference type="PRINTS" id="PR00094">
    <property type="entry name" value="ADENYLTKNASE"/>
</dbReference>
<evidence type="ECO:0000256" key="2">
    <source>
        <dbReference type="ARBA" id="ARBA00022741"/>
    </source>
</evidence>
<dbReference type="Proteomes" id="UP000023152">
    <property type="component" value="Unassembled WGS sequence"/>
</dbReference>
<keyword evidence="1 4" id="KW-0808">Transferase</keyword>
<reference evidence="5 6" key="1">
    <citation type="journal article" date="2013" name="Curr. Biol.">
        <title>The Genome of the Foraminiferan Reticulomyxa filosa.</title>
        <authorList>
            <person name="Glockner G."/>
            <person name="Hulsmann N."/>
            <person name="Schleicher M."/>
            <person name="Noegel A.A."/>
            <person name="Eichinger L."/>
            <person name="Gallinger C."/>
            <person name="Pawlowski J."/>
            <person name="Sierra R."/>
            <person name="Euteneuer U."/>
            <person name="Pillet L."/>
            <person name="Moustafa A."/>
            <person name="Platzer M."/>
            <person name="Groth M."/>
            <person name="Szafranski K."/>
            <person name="Schliwa M."/>
        </authorList>
    </citation>
    <scope>NUCLEOTIDE SEQUENCE [LARGE SCALE GENOMIC DNA]</scope>
</reference>
<keyword evidence="3 4" id="KW-0418">Kinase</keyword>
<proteinExistence type="inferred from homology"/>
<dbReference type="PANTHER" id="PTHR23359">
    <property type="entry name" value="NUCLEOTIDE KINASE"/>
    <property type="match status" value="1"/>
</dbReference>
<keyword evidence="6" id="KW-1185">Reference proteome</keyword>
<dbReference type="GO" id="GO:0005524">
    <property type="term" value="F:ATP binding"/>
    <property type="evidence" value="ECO:0007669"/>
    <property type="project" value="InterPro"/>
</dbReference>